<dbReference type="RefSeq" id="WP_374423627.1">
    <property type="nucleotide sequence ID" value="NZ_JBHRXJ010000003.1"/>
</dbReference>
<protein>
    <submittedName>
        <fullName evidence="2">Uncharacterized protein</fullName>
    </submittedName>
</protein>
<reference evidence="3" key="1">
    <citation type="journal article" date="2019" name="Int. J. Syst. Evol. Microbiol.">
        <title>The Global Catalogue of Microorganisms (GCM) 10K type strain sequencing project: providing services to taxonomists for standard genome sequencing and annotation.</title>
        <authorList>
            <consortium name="The Broad Institute Genomics Platform"/>
            <consortium name="The Broad Institute Genome Sequencing Center for Infectious Disease"/>
            <person name="Wu L."/>
            <person name="Ma J."/>
        </authorList>
    </citation>
    <scope>NUCLEOTIDE SEQUENCE [LARGE SCALE GENOMIC DNA]</scope>
    <source>
        <strain evidence="3">KCTC 42899</strain>
    </source>
</reference>
<dbReference type="EMBL" id="JBHRXJ010000003">
    <property type="protein sequence ID" value="MFC3527677.1"/>
    <property type="molecule type" value="Genomic_DNA"/>
</dbReference>
<feature type="compositionally biased region" description="Basic and acidic residues" evidence="1">
    <location>
        <begin position="35"/>
        <end position="50"/>
    </location>
</feature>
<comment type="caution">
    <text evidence="2">The sequence shown here is derived from an EMBL/GenBank/DDBJ whole genome shotgun (WGS) entry which is preliminary data.</text>
</comment>
<organism evidence="2 3">
    <name type="scientific">Paracoccus mangrovi</name>
    <dbReference type="NCBI Taxonomy" id="1715645"/>
    <lineage>
        <taxon>Bacteria</taxon>
        <taxon>Pseudomonadati</taxon>
        <taxon>Pseudomonadota</taxon>
        <taxon>Alphaproteobacteria</taxon>
        <taxon>Rhodobacterales</taxon>
        <taxon>Paracoccaceae</taxon>
        <taxon>Paracoccus</taxon>
    </lineage>
</organism>
<accession>A0ABV7R2T1</accession>
<keyword evidence="3" id="KW-1185">Reference proteome</keyword>
<evidence type="ECO:0000313" key="3">
    <source>
        <dbReference type="Proteomes" id="UP001595721"/>
    </source>
</evidence>
<dbReference type="Proteomes" id="UP001595721">
    <property type="component" value="Unassembled WGS sequence"/>
</dbReference>
<gene>
    <name evidence="2" type="ORF">ACFOMH_05775</name>
</gene>
<feature type="compositionally biased region" description="Basic and acidic residues" evidence="1">
    <location>
        <begin position="13"/>
        <end position="28"/>
    </location>
</feature>
<proteinExistence type="predicted"/>
<evidence type="ECO:0000256" key="1">
    <source>
        <dbReference type="SAM" id="MobiDB-lite"/>
    </source>
</evidence>
<sequence length="62" mass="7348">MGKHISDQPRSQDQTRLREFTRHEREAGTHPAIEALRHRPQMRDGDGRKTVEFLRIDRGLRT</sequence>
<feature type="region of interest" description="Disordered" evidence="1">
    <location>
        <begin position="1"/>
        <end position="50"/>
    </location>
</feature>
<evidence type="ECO:0000313" key="2">
    <source>
        <dbReference type="EMBL" id="MFC3527677.1"/>
    </source>
</evidence>
<name>A0ABV7R2T1_9RHOB</name>